<reference evidence="6 7" key="1">
    <citation type="submission" date="2016-04" db="EMBL/GenBank/DDBJ databases">
        <title>Reclassification of Paraburkholderia panaciterrae (Farh et al. 2015) Dobritsa &amp; Samadpour 2016 as a later homotypic synonym of Paraburkholderia ginsengiterrae (Farh et al. 2015) Dobritsa &amp; Samadpour 2016.</title>
        <authorList>
            <person name="Dobritsa A.P."/>
            <person name="Kutumbaka K."/>
            <person name="Samadpour M."/>
        </authorList>
    </citation>
    <scope>NUCLEOTIDE SEQUENCE [LARGE SCALE GENOMIC DNA]</scope>
    <source>
        <strain evidence="5 7">DCY85</strain>
        <strain evidence="4 6">DCY85-1</strain>
    </source>
</reference>
<dbReference type="SUPFAM" id="SSF55729">
    <property type="entry name" value="Acyl-CoA N-acyltransferases (Nat)"/>
    <property type="match status" value="1"/>
</dbReference>
<dbReference type="CDD" id="cd04301">
    <property type="entry name" value="NAT_SF"/>
    <property type="match status" value="1"/>
</dbReference>
<evidence type="ECO:0000313" key="5">
    <source>
        <dbReference type="EMBL" id="OAJ63278.1"/>
    </source>
</evidence>
<dbReference type="STRING" id="1462993.A6V36_27330"/>
<dbReference type="Gene3D" id="3.40.630.30">
    <property type="match status" value="1"/>
</dbReference>
<dbReference type="Proteomes" id="UP000077961">
    <property type="component" value="Unassembled WGS sequence"/>
</dbReference>
<dbReference type="GO" id="GO:0016747">
    <property type="term" value="F:acyltransferase activity, transferring groups other than amino-acyl groups"/>
    <property type="evidence" value="ECO:0007669"/>
    <property type="project" value="InterPro"/>
</dbReference>
<evidence type="ECO:0000256" key="2">
    <source>
        <dbReference type="ARBA" id="ARBA00023315"/>
    </source>
</evidence>
<evidence type="ECO:0000313" key="6">
    <source>
        <dbReference type="Proteomes" id="UP000077961"/>
    </source>
</evidence>
<evidence type="ECO:0000256" key="1">
    <source>
        <dbReference type="ARBA" id="ARBA00022679"/>
    </source>
</evidence>
<dbReference type="AlphaFoldDB" id="A0A1A9NAI0"/>
<sequence>MTSDHCSLETVTVRRVTTDDAPIVANLVKALFNELRDGAMVPQYRSESISDVLAETERSFGLLALDGSRAIGVLMLTEAVAIFAGGIFGQITELYVMPDFRSQGVAAMLVKSAAELGRARGWKRMDVGAPHQPRWSRSLNFYRSEGFVEVGPRLRLDL</sequence>
<dbReference type="Proteomes" id="UP000078116">
    <property type="component" value="Unassembled WGS sequence"/>
</dbReference>
<keyword evidence="1" id="KW-0808">Transferase</keyword>
<evidence type="ECO:0000313" key="7">
    <source>
        <dbReference type="Proteomes" id="UP000078116"/>
    </source>
</evidence>
<dbReference type="InterPro" id="IPR016181">
    <property type="entry name" value="Acyl_CoA_acyltransferase"/>
</dbReference>
<dbReference type="PROSITE" id="PS51186">
    <property type="entry name" value="GNAT"/>
    <property type="match status" value="1"/>
</dbReference>
<name>A0A1A9NAI0_9BURK</name>
<organism evidence="5 7">
    <name type="scientific">Paraburkholderia ginsengiterrae</name>
    <dbReference type="NCBI Taxonomy" id="1462993"/>
    <lineage>
        <taxon>Bacteria</taxon>
        <taxon>Pseudomonadati</taxon>
        <taxon>Pseudomonadota</taxon>
        <taxon>Betaproteobacteria</taxon>
        <taxon>Burkholderiales</taxon>
        <taxon>Burkholderiaceae</taxon>
        <taxon>Paraburkholderia</taxon>
    </lineage>
</organism>
<keyword evidence="6" id="KW-1185">Reference proteome</keyword>
<accession>A0A1A9NAI0</accession>
<dbReference type="Pfam" id="PF00583">
    <property type="entry name" value="Acetyltransf_1"/>
    <property type="match status" value="1"/>
</dbReference>
<dbReference type="InterPro" id="IPR050832">
    <property type="entry name" value="Bact_Acetyltransf"/>
</dbReference>
<evidence type="ECO:0000313" key="4">
    <source>
        <dbReference type="EMBL" id="OAJ59365.1"/>
    </source>
</evidence>
<protein>
    <recommendedName>
        <fullName evidence="3">N-acetyltransferase domain-containing protein</fullName>
    </recommendedName>
</protein>
<evidence type="ECO:0000259" key="3">
    <source>
        <dbReference type="PROSITE" id="PS51186"/>
    </source>
</evidence>
<dbReference type="RefSeq" id="WP_064267607.1">
    <property type="nucleotide sequence ID" value="NZ_LXJZ01000140.1"/>
</dbReference>
<dbReference type="InterPro" id="IPR000182">
    <property type="entry name" value="GNAT_dom"/>
</dbReference>
<feature type="domain" description="N-acetyltransferase" evidence="3">
    <location>
        <begin position="11"/>
        <end position="158"/>
    </location>
</feature>
<dbReference type="EMBL" id="LXJZ01000140">
    <property type="protein sequence ID" value="OAJ59365.1"/>
    <property type="molecule type" value="Genomic_DNA"/>
</dbReference>
<keyword evidence="2" id="KW-0012">Acyltransferase</keyword>
<proteinExistence type="predicted"/>
<comment type="caution">
    <text evidence="5">The sequence shown here is derived from an EMBL/GenBank/DDBJ whole genome shotgun (WGS) entry which is preliminary data.</text>
</comment>
<dbReference type="PANTHER" id="PTHR43877">
    <property type="entry name" value="AMINOALKYLPHOSPHONATE N-ACETYLTRANSFERASE-RELATED-RELATED"/>
    <property type="match status" value="1"/>
</dbReference>
<gene>
    <name evidence="4" type="ORF">A6V36_27330</name>
    <name evidence="5" type="ORF">A6V37_20475</name>
</gene>
<dbReference type="EMBL" id="LXKA01000132">
    <property type="protein sequence ID" value="OAJ63278.1"/>
    <property type="molecule type" value="Genomic_DNA"/>
</dbReference>